<evidence type="ECO:0000313" key="1">
    <source>
        <dbReference type="Proteomes" id="UP000095286"/>
    </source>
</evidence>
<dbReference type="Proteomes" id="UP000095286">
    <property type="component" value="Unplaced"/>
</dbReference>
<name>A0AC35UIJ9_9BILA</name>
<organism evidence="1 2">
    <name type="scientific">Rhabditophanes sp. KR3021</name>
    <dbReference type="NCBI Taxonomy" id="114890"/>
    <lineage>
        <taxon>Eukaryota</taxon>
        <taxon>Metazoa</taxon>
        <taxon>Ecdysozoa</taxon>
        <taxon>Nematoda</taxon>
        <taxon>Chromadorea</taxon>
        <taxon>Rhabditida</taxon>
        <taxon>Tylenchina</taxon>
        <taxon>Panagrolaimomorpha</taxon>
        <taxon>Strongyloidoidea</taxon>
        <taxon>Alloionematidae</taxon>
        <taxon>Rhabditophanes</taxon>
    </lineage>
</organism>
<dbReference type="WBParaSite" id="RSKR_0001139500.1">
    <property type="protein sequence ID" value="RSKR_0001139500.1"/>
    <property type="gene ID" value="RSKR_0001139500"/>
</dbReference>
<proteinExistence type="predicted"/>
<accession>A0AC35UIJ9</accession>
<sequence>MSSSDIELEWPLVSPISCIAFSKESNLLAVGSFDGLICIYNFNESLQTFQIYHKFGHSSNVLSLVFDGKSGLFSGDFSGVIKHTTLVHDMETQVFGNHEQGVSFLTISSQRNLLISAGYDQIIKIYDLVCGRVIKELKAGGKVFAMDSNDDWLAVGNSHHDLYVFNLEDLNEHAIIKRELTKYQLRSLKILNDKETIVAATIEGRVCVEAIDITENHKSKRYAFKCHRKKIEGIEQVYPVNAVAAHPTEAVFATGGSDRSLTLWDPKRRKRLVQLPNLQNSVQALEYNYNGTFIAIGMSFLNELEDAPLNSENSYVIVKKVDEIVIAPSKQ</sequence>
<evidence type="ECO:0000313" key="2">
    <source>
        <dbReference type="WBParaSite" id="RSKR_0001139500.1"/>
    </source>
</evidence>
<protein>
    <submittedName>
        <fullName evidence="2">WD_REPEATS_REGION domain-containing protein</fullName>
    </submittedName>
</protein>
<reference evidence="2" key="1">
    <citation type="submission" date="2016-11" db="UniProtKB">
        <authorList>
            <consortium name="WormBaseParasite"/>
        </authorList>
    </citation>
    <scope>IDENTIFICATION</scope>
    <source>
        <strain evidence="2">KR3021</strain>
    </source>
</reference>